<evidence type="ECO:0000313" key="5">
    <source>
        <dbReference type="EMBL" id="SDX56297.1"/>
    </source>
</evidence>
<dbReference type="Proteomes" id="UP000199441">
    <property type="component" value="Unassembled WGS sequence"/>
</dbReference>
<dbReference type="EMBL" id="FNOI01000009">
    <property type="protein sequence ID" value="SDX56297.1"/>
    <property type="molecule type" value="Genomic_DNA"/>
</dbReference>
<evidence type="ECO:0000256" key="4">
    <source>
        <dbReference type="PROSITE-ProRule" id="PRU00504"/>
    </source>
</evidence>
<proteinExistence type="predicted"/>
<organism evidence="5 6">
    <name type="scientific">Litoreibacter albidus</name>
    <dbReference type="NCBI Taxonomy" id="670155"/>
    <lineage>
        <taxon>Bacteria</taxon>
        <taxon>Pseudomonadati</taxon>
        <taxon>Pseudomonadota</taxon>
        <taxon>Alphaproteobacteria</taxon>
        <taxon>Rhodobacterales</taxon>
        <taxon>Roseobacteraceae</taxon>
        <taxon>Litoreibacter</taxon>
    </lineage>
</organism>
<dbReference type="Gene3D" id="2.120.10.30">
    <property type="entry name" value="TolB, C-terminal domain"/>
    <property type="match status" value="1"/>
</dbReference>
<dbReference type="InterPro" id="IPR011042">
    <property type="entry name" value="6-blade_b-propeller_TolB-like"/>
</dbReference>
<feature type="repeat" description="NHL" evidence="4">
    <location>
        <begin position="153"/>
        <end position="196"/>
    </location>
</feature>
<dbReference type="GO" id="GO:0005576">
    <property type="term" value="C:extracellular region"/>
    <property type="evidence" value="ECO:0007669"/>
    <property type="project" value="TreeGrafter"/>
</dbReference>
<accession>A0A1H3CQ75</accession>
<evidence type="ECO:0000313" key="6">
    <source>
        <dbReference type="Proteomes" id="UP000199441"/>
    </source>
</evidence>
<evidence type="ECO:0000256" key="2">
    <source>
        <dbReference type="ARBA" id="ARBA00022737"/>
    </source>
</evidence>
<protein>
    <submittedName>
        <fullName evidence="5">NHL repeat-containing protein</fullName>
    </submittedName>
</protein>
<dbReference type="PROSITE" id="PS51125">
    <property type="entry name" value="NHL"/>
    <property type="match status" value="2"/>
</dbReference>
<gene>
    <name evidence="5" type="ORF">SAMN04488001_3518</name>
</gene>
<dbReference type="PANTHER" id="PTHR10680:SF14">
    <property type="entry name" value="PEPTIDYL-GLYCINE ALPHA-AMIDATING MONOOXYGENASE"/>
    <property type="match status" value="1"/>
</dbReference>
<dbReference type="PANTHER" id="PTHR10680">
    <property type="entry name" value="PEPTIDYL-GLYCINE ALPHA-AMIDATING MONOOXYGENASE"/>
    <property type="match status" value="1"/>
</dbReference>
<feature type="repeat" description="NHL" evidence="4">
    <location>
        <begin position="108"/>
        <end position="149"/>
    </location>
</feature>
<dbReference type="Pfam" id="PF01436">
    <property type="entry name" value="NHL"/>
    <property type="match status" value="1"/>
</dbReference>
<dbReference type="SUPFAM" id="SSF63829">
    <property type="entry name" value="Calcium-dependent phosphotriesterase"/>
    <property type="match status" value="1"/>
</dbReference>
<dbReference type="STRING" id="670155.SAMN04488001_3518"/>
<reference evidence="6" key="1">
    <citation type="submission" date="2016-10" db="EMBL/GenBank/DDBJ databases">
        <authorList>
            <person name="Varghese N."/>
            <person name="Submissions S."/>
        </authorList>
    </citation>
    <scope>NUCLEOTIDE SEQUENCE [LARGE SCALE GENOMIC DNA]</scope>
    <source>
        <strain evidence="6">DSM 26922</strain>
    </source>
</reference>
<dbReference type="AlphaFoldDB" id="A0A1H3CQ75"/>
<dbReference type="OrthoDB" id="195736at2"/>
<evidence type="ECO:0000256" key="3">
    <source>
        <dbReference type="ARBA" id="ARBA00023180"/>
    </source>
</evidence>
<dbReference type="InterPro" id="IPR001258">
    <property type="entry name" value="NHL_repeat"/>
</dbReference>
<evidence type="ECO:0000256" key="1">
    <source>
        <dbReference type="ARBA" id="ARBA00022729"/>
    </source>
</evidence>
<name>A0A1H3CQ75_9RHOB</name>
<keyword evidence="1" id="KW-0732">Signal</keyword>
<keyword evidence="3" id="KW-0325">Glycoprotein</keyword>
<keyword evidence="6" id="KW-1185">Reference proteome</keyword>
<sequence>MPDQIVGLGARFYRVMESQRDWAQGIDFSGISDVTVFNGAVVALLRRSPELLVLSPNGALVRKISLRDVVLGHGIRALGADLMAVTDVDGHQVLLLDAEFNECHRLHCGNRPALGRPFNHPTDCARDEHGRIFVTDGYGNSQLHVFNPDFTHSHSIGGAGAGEGQFTTPHAVAVLHDGRIAVADRENNRVQIFGANGDYLSSITGLHKPMALEVMGDKLLVTDQTPRLSIYDRDGVLIGRCRTFATYGHGGAVAEDGSIFIANMGPDGLTKLEPLPL</sequence>
<keyword evidence="2" id="KW-0677">Repeat</keyword>
<dbReference type="RefSeq" id="WP_089948463.1">
    <property type="nucleotide sequence ID" value="NZ_FNOI01000009.1"/>
</dbReference>